<organism evidence="1 2">
    <name type="scientific">Batillaria attramentaria</name>
    <dbReference type="NCBI Taxonomy" id="370345"/>
    <lineage>
        <taxon>Eukaryota</taxon>
        <taxon>Metazoa</taxon>
        <taxon>Spiralia</taxon>
        <taxon>Lophotrochozoa</taxon>
        <taxon>Mollusca</taxon>
        <taxon>Gastropoda</taxon>
        <taxon>Caenogastropoda</taxon>
        <taxon>Sorbeoconcha</taxon>
        <taxon>Cerithioidea</taxon>
        <taxon>Batillariidae</taxon>
        <taxon>Batillaria</taxon>
    </lineage>
</organism>
<sequence>MCVHTASPGLCAVRCGPHSKLPQSHGILRKHTGQCRGSCPSSRQDLFQYSEDIQGAELTAVQPGNISVDAAIPNLRPDDMVSVKDASQSFSALVSANSPMLSTKL</sequence>
<accession>A0ABD0L6S7</accession>
<reference evidence="1 2" key="1">
    <citation type="journal article" date="2023" name="Sci. Data">
        <title>Genome assembly of the Korean intertidal mud-creeper Batillaria attramentaria.</title>
        <authorList>
            <person name="Patra A.K."/>
            <person name="Ho P.T."/>
            <person name="Jun S."/>
            <person name="Lee S.J."/>
            <person name="Kim Y."/>
            <person name="Won Y.J."/>
        </authorList>
    </citation>
    <scope>NUCLEOTIDE SEQUENCE [LARGE SCALE GENOMIC DNA]</scope>
    <source>
        <strain evidence="1">Wonlab-2016</strain>
    </source>
</reference>
<dbReference type="Proteomes" id="UP001519460">
    <property type="component" value="Unassembled WGS sequence"/>
</dbReference>
<dbReference type="AlphaFoldDB" id="A0ABD0L6S7"/>
<name>A0ABD0L6S7_9CAEN</name>
<keyword evidence="2" id="KW-1185">Reference proteome</keyword>
<comment type="caution">
    <text evidence="1">The sequence shown here is derived from an EMBL/GenBank/DDBJ whole genome shotgun (WGS) entry which is preliminary data.</text>
</comment>
<dbReference type="EMBL" id="JACVVK020000080">
    <property type="protein sequence ID" value="KAK7494754.1"/>
    <property type="molecule type" value="Genomic_DNA"/>
</dbReference>
<proteinExistence type="predicted"/>
<evidence type="ECO:0000313" key="1">
    <source>
        <dbReference type="EMBL" id="KAK7494754.1"/>
    </source>
</evidence>
<protein>
    <submittedName>
        <fullName evidence="1">Uncharacterized protein</fullName>
    </submittedName>
</protein>
<gene>
    <name evidence="1" type="ORF">BaRGS_00013881</name>
</gene>
<evidence type="ECO:0000313" key="2">
    <source>
        <dbReference type="Proteomes" id="UP001519460"/>
    </source>
</evidence>